<keyword evidence="8 12" id="KW-0333">Golgi apparatus</keyword>
<comment type="similarity">
    <text evidence="2 12">Belongs to the adaptor complexes small subunit family.</text>
</comment>
<dbReference type="Gene3D" id="3.30.450.60">
    <property type="match status" value="1"/>
</dbReference>
<dbReference type="Pfam" id="PF01217">
    <property type="entry name" value="Clat_adaptor_s"/>
    <property type="match status" value="1"/>
</dbReference>
<keyword evidence="6 12" id="KW-0931">ER-Golgi transport</keyword>
<dbReference type="GO" id="GO:0030126">
    <property type="term" value="C:COPI vesicle coat"/>
    <property type="evidence" value="ECO:0007669"/>
    <property type="project" value="UniProtKB-UniRule"/>
</dbReference>
<keyword evidence="4 12" id="KW-0813">Transport</keyword>
<evidence type="ECO:0000256" key="4">
    <source>
        <dbReference type="ARBA" id="ARBA00022448"/>
    </source>
</evidence>
<keyword evidence="9 12" id="KW-0472">Membrane</keyword>
<organism evidence="14">
    <name type="scientific">Chromera velia CCMP2878</name>
    <dbReference type="NCBI Taxonomy" id="1169474"/>
    <lineage>
        <taxon>Eukaryota</taxon>
        <taxon>Sar</taxon>
        <taxon>Alveolata</taxon>
        <taxon>Colpodellida</taxon>
        <taxon>Chromeraceae</taxon>
        <taxon>Chromera</taxon>
    </lineage>
</organism>
<protein>
    <recommendedName>
        <fullName evidence="12">Coatomer subunit zeta</fullName>
    </recommendedName>
</protein>
<dbReference type="InterPro" id="IPR022775">
    <property type="entry name" value="AP_mu_sigma_su"/>
</dbReference>
<keyword evidence="10 12" id="KW-0968">Cytoplasmic vesicle</keyword>
<keyword evidence="7 12" id="KW-0653">Protein transport</keyword>
<dbReference type="GO" id="GO:0006891">
    <property type="term" value="P:intra-Golgi vesicle-mediated transport"/>
    <property type="evidence" value="ECO:0007669"/>
    <property type="project" value="TreeGrafter"/>
</dbReference>
<dbReference type="PhylomeDB" id="A0A0G4EYX7"/>
<proteinExistence type="inferred from homology"/>
<keyword evidence="5 12" id="KW-0963">Cytoplasm</keyword>
<comment type="subcellular location">
    <subcellularLocation>
        <location evidence="12">Cytoplasm</location>
    </subcellularLocation>
    <subcellularLocation>
        <location evidence="1 12">Golgi apparatus membrane</location>
        <topology evidence="1 12">Peripheral membrane protein</topology>
        <orientation evidence="1 12">Cytoplasmic side</orientation>
    </subcellularLocation>
    <subcellularLocation>
        <location evidence="12">Cytoplasmic vesicle</location>
        <location evidence="12">COPI-coated vesicle membrane</location>
        <topology evidence="12">Peripheral membrane protein</topology>
        <orientation evidence="12">Cytoplasmic side</orientation>
    </subcellularLocation>
</comment>
<evidence type="ECO:0000313" key="14">
    <source>
        <dbReference type="EMBL" id="CEM04284.1"/>
    </source>
</evidence>
<evidence type="ECO:0000256" key="7">
    <source>
        <dbReference type="ARBA" id="ARBA00022927"/>
    </source>
</evidence>
<evidence type="ECO:0000256" key="6">
    <source>
        <dbReference type="ARBA" id="ARBA00022892"/>
    </source>
</evidence>
<evidence type="ECO:0000256" key="12">
    <source>
        <dbReference type="RuleBase" id="RU366053"/>
    </source>
</evidence>
<evidence type="ECO:0000256" key="1">
    <source>
        <dbReference type="ARBA" id="ARBA00004255"/>
    </source>
</evidence>
<dbReference type="InterPro" id="IPR011012">
    <property type="entry name" value="Longin-like_dom_sf"/>
</dbReference>
<sequence>MLAQVLAIVLLDSEGQRIAAKYHQKNEAFSDFVAQQKFEKQLSQKPNRRTNRNEVEVVTIDDFVALFRSSNDVFLYVVGDPAENEVIVLELVNALHQALTNICGGGISKKSLFDNLDSVFLLLDEATDGAVIFETEPGLLQQRVHMSDGDLSVDNLTFNQALASAKEQITKSFLSGGS</sequence>
<evidence type="ECO:0000256" key="2">
    <source>
        <dbReference type="ARBA" id="ARBA00006972"/>
    </source>
</evidence>
<evidence type="ECO:0000256" key="5">
    <source>
        <dbReference type="ARBA" id="ARBA00022490"/>
    </source>
</evidence>
<evidence type="ECO:0000256" key="8">
    <source>
        <dbReference type="ARBA" id="ARBA00023034"/>
    </source>
</evidence>
<comment type="function">
    <text evidence="11">The coatomer is a cytosolic protein complex that binds to dilysine motifs and reversibly associates with Golgi non-clathrin-coated vesicles, which further mediate biosynthetic protein transport from the ER, via the Golgi up to the trans Golgi network. Coatomer complex is required for budding from Golgi membranes, and is essential for the retrograde Golgi-to-ER transport of dilysine-tagged proteins. The zeta subunit may be involved in regulating the coat assembly and, hence, the rate of biosynthetic protein transport due to its association-dissociation properties with the coatomer complex.</text>
</comment>
<evidence type="ECO:0000256" key="11">
    <source>
        <dbReference type="ARBA" id="ARBA00045555"/>
    </source>
</evidence>
<dbReference type="GO" id="GO:0000139">
    <property type="term" value="C:Golgi membrane"/>
    <property type="evidence" value="ECO:0007669"/>
    <property type="project" value="UniProtKB-SubCell"/>
</dbReference>
<dbReference type="AlphaFoldDB" id="A0A0G4EYX7"/>
<dbReference type="SUPFAM" id="SSF64356">
    <property type="entry name" value="SNARE-like"/>
    <property type="match status" value="1"/>
</dbReference>
<dbReference type="PANTHER" id="PTHR11043">
    <property type="entry name" value="ZETA-COAT PROTEIN"/>
    <property type="match status" value="1"/>
</dbReference>
<dbReference type="GO" id="GO:0006886">
    <property type="term" value="P:intracellular protein transport"/>
    <property type="evidence" value="ECO:0007669"/>
    <property type="project" value="TreeGrafter"/>
</dbReference>
<evidence type="ECO:0000256" key="10">
    <source>
        <dbReference type="ARBA" id="ARBA00023329"/>
    </source>
</evidence>
<dbReference type="InterPro" id="IPR039652">
    <property type="entry name" value="Coatomer_zeta"/>
</dbReference>
<reference evidence="14" key="1">
    <citation type="submission" date="2014-11" db="EMBL/GenBank/DDBJ databases">
        <authorList>
            <person name="Otto D Thomas"/>
            <person name="Naeem Raeece"/>
        </authorList>
    </citation>
    <scope>NUCLEOTIDE SEQUENCE</scope>
</reference>
<evidence type="ECO:0000256" key="9">
    <source>
        <dbReference type="ARBA" id="ARBA00023136"/>
    </source>
</evidence>
<comment type="subunit">
    <text evidence="3 12">Oligomeric complex that consists of at least the alpha, beta, beta', gamma, delta, epsilon and zeta subunits.</text>
</comment>
<evidence type="ECO:0000256" key="3">
    <source>
        <dbReference type="ARBA" id="ARBA00011775"/>
    </source>
</evidence>
<gene>
    <name evidence="14" type="ORF">Cvel_14247</name>
</gene>
<evidence type="ECO:0000259" key="13">
    <source>
        <dbReference type="Pfam" id="PF01217"/>
    </source>
</evidence>
<dbReference type="PANTHER" id="PTHR11043:SF0">
    <property type="entry name" value="COATOMER SUBUNIT ZETA"/>
    <property type="match status" value="1"/>
</dbReference>
<feature type="domain" description="AP complex mu/sigma subunit" evidence="13">
    <location>
        <begin position="5"/>
        <end position="148"/>
    </location>
</feature>
<name>A0A0G4EYX7_9ALVE</name>
<dbReference type="EMBL" id="CDMZ01000006">
    <property type="protein sequence ID" value="CEM04284.1"/>
    <property type="molecule type" value="Genomic_DNA"/>
</dbReference>
<dbReference type="VEuPathDB" id="CryptoDB:Cvel_14247"/>
<accession>A0A0G4EYX7</accession>
<dbReference type="GO" id="GO:0006890">
    <property type="term" value="P:retrograde vesicle-mediated transport, Golgi to endoplasmic reticulum"/>
    <property type="evidence" value="ECO:0007669"/>
    <property type="project" value="UniProtKB-UniRule"/>
</dbReference>